<evidence type="ECO:0000256" key="1">
    <source>
        <dbReference type="SAM" id="MobiDB-lite"/>
    </source>
</evidence>
<dbReference type="RefSeq" id="XP_037190898.1">
    <property type="nucleotide sequence ID" value="XM_037339332.1"/>
</dbReference>
<comment type="caution">
    <text evidence="3">The sequence shown here is derived from an EMBL/GenBank/DDBJ whole genome shotgun (WGS) entry which is preliminary data.</text>
</comment>
<feature type="compositionally biased region" description="Basic and acidic residues" evidence="1">
    <location>
        <begin position="293"/>
        <end position="308"/>
    </location>
</feature>
<dbReference type="PANTHER" id="PTHR36223">
    <property type="entry name" value="BETA-LACTAMASE-TYPE TRANSPEPTIDASE FOLD DOMAIN CONTAINING PROTEIN"/>
    <property type="match status" value="1"/>
</dbReference>
<dbReference type="Proteomes" id="UP000531561">
    <property type="component" value="Unassembled WGS sequence"/>
</dbReference>
<dbReference type="GeneID" id="59263024"/>
<dbReference type="AlphaFoldDB" id="A0A8H6EH39"/>
<dbReference type="InterPro" id="IPR057678">
    <property type="entry name" value="DUF7918"/>
</dbReference>
<evidence type="ECO:0000259" key="2">
    <source>
        <dbReference type="Pfam" id="PF25534"/>
    </source>
</evidence>
<feature type="domain" description="DUF7918" evidence="2">
    <location>
        <begin position="9"/>
        <end position="244"/>
    </location>
</feature>
<evidence type="ECO:0000313" key="4">
    <source>
        <dbReference type="Proteomes" id="UP000531561"/>
    </source>
</evidence>
<feature type="region of interest" description="Disordered" evidence="1">
    <location>
        <begin position="243"/>
        <end position="266"/>
    </location>
</feature>
<organism evidence="3 4">
    <name type="scientific">Botrytis fragariae</name>
    <dbReference type="NCBI Taxonomy" id="1964551"/>
    <lineage>
        <taxon>Eukaryota</taxon>
        <taxon>Fungi</taxon>
        <taxon>Dikarya</taxon>
        <taxon>Ascomycota</taxon>
        <taxon>Pezizomycotina</taxon>
        <taxon>Leotiomycetes</taxon>
        <taxon>Helotiales</taxon>
        <taxon>Sclerotiniaceae</taxon>
        <taxon>Botrytis</taxon>
    </lineage>
</organism>
<sequence>MAVLEGVRGIEVTVCADRQALQEYDDDEPEGVSAEVEGYDKATKTASKYIESITGKVFYIKLEISKAFKFDSPIISFHVFVDGMKVRSKHCGKKHVPLAMNVKGVKNELDNGQTFMMPFKFSDIITSMDDSKLATIKEDATRLSVVGEIMVKVYRKSEPRLSSAGQRSRVKLAVDTSIPVHEKALKGRAMSHGTVLGAAQPTGASLRFLSSYIDGADYPIAIYRFKYRSKVAESLESLLILERTPEPSPSPSPAPISNGASGPFDLESLDATQKTKLQEFLGNLLGNGGQPNGEKKIKREREETDSKTNKRPKRGERVEVDLIGDDSD</sequence>
<accession>A0A8H6EH39</accession>
<proteinExistence type="predicted"/>
<protein>
    <recommendedName>
        <fullName evidence="2">DUF7918 domain-containing protein</fullName>
    </recommendedName>
</protein>
<dbReference type="PANTHER" id="PTHR36223:SF1">
    <property type="entry name" value="TRANSCRIPTION ELONGATION FACTOR EAF N-TERMINAL DOMAIN-CONTAINING PROTEIN"/>
    <property type="match status" value="1"/>
</dbReference>
<reference evidence="3 4" key="1">
    <citation type="journal article" date="2020" name="Phytopathology">
        <title>A high-quality genome resource of Botrytis fragariae, a new and rapidly spreading fungal pathogen causing strawberry gray mold in the U.S.A.</title>
        <authorList>
            <person name="Wu Y."/>
            <person name="Saski C.A."/>
            <person name="Schnabel G."/>
            <person name="Xiao S."/>
            <person name="Hu M."/>
        </authorList>
    </citation>
    <scope>NUCLEOTIDE SEQUENCE [LARGE SCALE GENOMIC DNA]</scope>
    <source>
        <strain evidence="3 4">BVB16</strain>
    </source>
</reference>
<dbReference type="EMBL" id="JABFCT010000011">
    <property type="protein sequence ID" value="KAF5871951.1"/>
    <property type="molecule type" value="Genomic_DNA"/>
</dbReference>
<dbReference type="Pfam" id="PF25534">
    <property type="entry name" value="DUF7918"/>
    <property type="match status" value="1"/>
</dbReference>
<gene>
    <name evidence="3" type="ORF">Bfra_008978</name>
</gene>
<dbReference type="OrthoDB" id="3364132at2759"/>
<name>A0A8H6EH39_9HELO</name>
<feature type="region of interest" description="Disordered" evidence="1">
    <location>
        <begin position="282"/>
        <end position="328"/>
    </location>
</feature>
<evidence type="ECO:0000313" key="3">
    <source>
        <dbReference type="EMBL" id="KAF5871951.1"/>
    </source>
</evidence>
<keyword evidence="4" id="KW-1185">Reference proteome</keyword>